<dbReference type="FunFam" id="3.30.160.60:FF:000100">
    <property type="entry name" value="Zinc finger 45-like"/>
    <property type="match status" value="1"/>
</dbReference>
<dbReference type="GO" id="GO:0000981">
    <property type="term" value="F:DNA-binding transcription factor activity, RNA polymerase II-specific"/>
    <property type="evidence" value="ECO:0007669"/>
    <property type="project" value="TreeGrafter"/>
</dbReference>
<dbReference type="PANTHER" id="PTHR23226:SF377">
    <property type="entry name" value="ZINC FINGER AND SCAN DOMAIN-CONTAINING PROTEIN 20"/>
    <property type="match status" value="1"/>
</dbReference>
<evidence type="ECO:0000256" key="4">
    <source>
        <dbReference type="ARBA" id="ARBA00022723"/>
    </source>
</evidence>
<evidence type="ECO:0000256" key="9">
    <source>
        <dbReference type="ARBA" id="ARBA00023242"/>
    </source>
</evidence>
<evidence type="ECO:0000259" key="11">
    <source>
        <dbReference type="PROSITE" id="PS50157"/>
    </source>
</evidence>
<keyword evidence="4" id="KW-0479">Metal-binding</keyword>
<dbReference type="Proteomes" id="UP000228934">
    <property type="component" value="Unassembled WGS sequence"/>
</dbReference>
<sequence length="91" mass="10684">CGKSFIHKEGLVKHQRSHTGEHLYSCSECGKSFIYKGDLAFQHRDEMWGLIDLRSLCKEDLSCPVPITRDVYIHFKRNKSNTKNEMERLKK</sequence>
<dbReference type="Gene3D" id="3.30.160.60">
    <property type="entry name" value="Classic Zinc Finger"/>
    <property type="match status" value="2"/>
</dbReference>
<evidence type="ECO:0000256" key="10">
    <source>
        <dbReference type="PROSITE-ProRule" id="PRU00042"/>
    </source>
</evidence>
<dbReference type="InterPro" id="IPR013087">
    <property type="entry name" value="Znf_C2H2_type"/>
</dbReference>
<evidence type="ECO:0000313" key="12">
    <source>
        <dbReference type="EMBL" id="PIO13493.1"/>
    </source>
</evidence>
<dbReference type="GO" id="GO:0008270">
    <property type="term" value="F:zinc ion binding"/>
    <property type="evidence" value="ECO:0007669"/>
    <property type="project" value="UniProtKB-KW"/>
</dbReference>
<dbReference type="GO" id="GO:0005634">
    <property type="term" value="C:nucleus"/>
    <property type="evidence" value="ECO:0007669"/>
    <property type="project" value="UniProtKB-SubCell"/>
</dbReference>
<evidence type="ECO:0000256" key="5">
    <source>
        <dbReference type="ARBA" id="ARBA00022737"/>
    </source>
</evidence>
<dbReference type="SUPFAM" id="SSF57667">
    <property type="entry name" value="beta-beta-alpha zinc fingers"/>
    <property type="match status" value="1"/>
</dbReference>
<keyword evidence="6 10" id="KW-0863">Zinc-finger</keyword>
<dbReference type="FunFam" id="3.30.160.60:FF:000065">
    <property type="entry name" value="B-cell CLL/lymphoma 6, member B"/>
    <property type="match status" value="1"/>
</dbReference>
<dbReference type="PANTHER" id="PTHR23226">
    <property type="entry name" value="ZINC FINGER AND SCAN DOMAIN-CONTAINING"/>
    <property type="match status" value="1"/>
</dbReference>
<dbReference type="OrthoDB" id="8922241at2759"/>
<evidence type="ECO:0000256" key="3">
    <source>
        <dbReference type="ARBA" id="ARBA00006991"/>
    </source>
</evidence>
<comment type="subcellular location">
    <subcellularLocation>
        <location evidence="2">Nucleus</location>
    </subcellularLocation>
</comment>
<feature type="domain" description="C2H2-type" evidence="11">
    <location>
        <begin position="1"/>
        <end position="23"/>
    </location>
</feature>
<dbReference type="GO" id="GO:0000978">
    <property type="term" value="F:RNA polymerase II cis-regulatory region sequence-specific DNA binding"/>
    <property type="evidence" value="ECO:0007669"/>
    <property type="project" value="TreeGrafter"/>
</dbReference>
<name>A0A2G9QEK5_AQUCT</name>
<keyword evidence="9" id="KW-0539">Nucleus</keyword>
<proteinExistence type="inferred from homology"/>
<dbReference type="AlphaFoldDB" id="A0A2G9QEK5"/>
<dbReference type="Pfam" id="PF00096">
    <property type="entry name" value="zf-C2H2"/>
    <property type="match status" value="2"/>
</dbReference>
<protein>
    <recommendedName>
        <fullName evidence="11">C2H2-type domain-containing protein</fullName>
    </recommendedName>
</protein>
<keyword evidence="13" id="KW-1185">Reference proteome</keyword>
<dbReference type="PROSITE" id="PS50157">
    <property type="entry name" value="ZINC_FINGER_C2H2_2"/>
    <property type="match status" value="2"/>
</dbReference>
<reference evidence="13" key="1">
    <citation type="journal article" date="2017" name="Nat. Commun.">
        <title>The North American bullfrog draft genome provides insight into hormonal regulation of long noncoding RNA.</title>
        <authorList>
            <person name="Hammond S.A."/>
            <person name="Warren R.L."/>
            <person name="Vandervalk B.P."/>
            <person name="Kucuk E."/>
            <person name="Khan H."/>
            <person name="Gibb E.A."/>
            <person name="Pandoh P."/>
            <person name="Kirk H."/>
            <person name="Zhao Y."/>
            <person name="Jones M."/>
            <person name="Mungall A.J."/>
            <person name="Coope R."/>
            <person name="Pleasance S."/>
            <person name="Moore R.A."/>
            <person name="Holt R.A."/>
            <person name="Round J.M."/>
            <person name="Ohora S."/>
            <person name="Walle B.V."/>
            <person name="Veldhoen N."/>
            <person name="Helbing C.C."/>
            <person name="Birol I."/>
        </authorList>
    </citation>
    <scope>NUCLEOTIDE SEQUENCE [LARGE SCALE GENOMIC DNA]</scope>
</reference>
<evidence type="ECO:0000256" key="6">
    <source>
        <dbReference type="ARBA" id="ARBA00022771"/>
    </source>
</evidence>
<feature type="domain" description="C2H2-type" evidence="11">
    <location>
        <begin position="24"/>
        <end position="44"/>
    </location>
</feature>
<comment type="similarity">
    <text evidence="3">Belongs to the krueppel C2H2-type zinc-finger protein family.</text>
</comment>
<feature type="non-terminal residue" evidence="12">
    <location>
        <position position="1"/>
    </location>
</feature>
<organism evidence="12 13">
    <name type="scientific">Aquarana catesbeiana</name>
    <name type="common">American bullfrog</name>
    <name type="synonym">Rana catesbeiana</name>
    <dbReference type="NCBI Taxonomy" id="8400"/>
    <lineage>
        <taxon>Eukaryota</taxon>
        <taxon>Metazoa</taxon>
        <taxon>Chordata</taxon>
        <taxon>Craniata</taxon>
        <taxon>Vertebrata</taxon>
        <taxon>Euteleostomi</taxon>
        <taxon>Amphibia</taxon>
        <taxon>Batrachia</taxon>
        <taxon>Anura</taxon>
        <taxon>Neobatrachia</taxon>
        <taxon>Ranoidea</taxon>
        <taxon>Ranidae</taxon>
        <taxon>Aquarana</taxon>
    </lineage>
</organism>
<feature type="non-terminal residue" evidence="12">
    <location>
        <position position="91"/>
    </location>
</feature>
<dbReference type="EMBL" id="KZ028010">
    <property type="protein sequence ID" value="PIO13493.1"/>
    <property type="molecule type" value="Genomic_DNA"/>
</dbReference>
<gene>
    <name evidence="12" type="ORF">AB205_0041020</name>
</gene>
<evidence type="ECO:0000256" key="8">
    <source>
        <dbReference type="ARBA" id="ARBA00023125"/>
    </source>
</evidence>
<evidence type="ECO:0000256" key="2">
    <source>
        <dbReference type="ARBA" id="ARBA00004123"/>
    </source>
</evidence>
<keyword evidence="7" id="KW-0862">Zinc</keyword>
<evidence type="ECO:0000256" key="1">
    <source>
        <dbReference type="ARBA" id="ARBA00003767"/>
    </source>
</evidence>
<evidence type="ECO:0000256" key="7">
    <source>
        <dbReference type="ARBA" id="ARBA00022833"/>
    </source>
</evidence>
<accession>A0A2G9QEK5</accession>
<keyword evidence="5" id="KW-0677">Repeat</keyword>
<comment type="function">
    <text evidence="1">May be involved in transcriptional regulation.</text>
</comment>
<dbReference type="InterPro" id="IPR036236">
    <property type="entry name" value="Znf_C2H2_sf"/>
</dbReference>
<keyword evidence="8" id="KW-0238">DNA-binding</keyword>
<evidence type="ECO:0000313" key="13">
    <source>
        <dbReference type="Proteomes" id="UP000228934"/>
    </source>
</evidence>